<reference evidence="2" key="1">
    <citation type="journal article" date="2019" name="Int. J. Syst. Evol. Microbiol.">
        <title>The Global Catalogue of Microorganisms (GCM) 10K type strain sequencing project: providing services to taxonomists for standard genome sequencing and annotation.</title>
        <authorList>
            <consortium name="The Broad Institute Genomics Platform"/>
            <consortium name="The Broad Institute Genome Sequencing Center for Infectious Disease"/>
            <person name="Wu L."/>
            <person name="Ma J."/>
        </authorList>
    </citation>
    <scope>NUCLEOTIDE SEQUENCE [LARGE SCALE GENOMIC DNA]</scope>
    <source>
        <strain evidence="2">CGMCC 1.15959</strain>
    </source>
</reference>
<evidence type="ECO:0000313" key="1">
    <source>
        <dbReference type="EMBL" id="GGD91491.1"/>
    </source>
</evidence>
<gene>
    <name evidence="1" type="ORF">GCM10011515_08950</name>
</gene>
<dbReference type="Proteomes" id="UP000619041">
    <property type="component" value="Unassembled WGS sequence"/>
</dbReference>
<dbReference type="RefSeq" id="WP_188644037.1">
    <property type="nucleotide sequence ID" value="NZ_BMKL01000001.1"/>
</dbReference>
<evidence type="ECO:0000313" key="2">
    <source>
        <dbReference type="Proteomes" id="UP000619041"/>
    </source>
</evidence>
<protein>
    <submittedName>
        <fullName evidence="1">Uncharacterized protein</fullName>
    </submittedName>
</protein>
<organism evidence="1 2">
    <name type="scientific">Tsuneonella deserti</name>
    <dbReference type="NCBI Taxonomy" id="2035528"/>
    <lineage>
        <taxon>Bacteria</taxon>
        <taxon>Pseudomonadati</taxon>
        <taxon>Pseudomonadota</taxon>
        <taxon>Alphaproteobacteria</taxon>
        <taxon>Sphingomonadales</taxon>
        <taxon>Erythrobacteraceae</taxon>
        <taxon>Tsuneonella</taxon>
    </lineage>
</organism>
<proteinExistence type="predicted"/>
<dbReference type="EMBL" id="BMKL01000001">
    <property type="protein sequence ID" value="GGD91491.1"/>
    <property type="molecule type" value="Genomic_DNA"/>
</dbReference>
<accession>A0ABQ1S6T7</accession>
<keyword evidence="2" id="KW-1185">Reference proteome</keyword>
<name>A0ABQ1S6T7_9SPHN</name>
<sequence>MTNNDIPADLPPIQLLITACPATDDPGDRYAWLNGFCLLTIQPRHHTVELTGEVRVGHRHAENAALVRYLAEAIDEEAVLAGYDLHDTISRLGRLPIGADQPTPAIALLSKLKRMLEAHVPLDVGWNDDTRRTVHNLSVEHDLELSGDIAPYCEARVVGDEAIDRSHAREGNDPLAVELADNAGACLLALGETYLPEELGPQIIAAWQRWRRSQVPVFPPSPTLVVSR</sequence>
<comment type="caution">
    <text evidence="1">The sequence shown here is derived from an EMBL/GenBank/DDBJ whole genome shotgun (WGS) entry which is preliminary data.</text>
</comment>